<dbReference type="InterPro" id="IPR036188">
    <property type="entry name" value="FAD/NAD-bd_sf"/>
</dbReference>
<proteinExistence type="predicted"/>
<evidence type="ECO:0000256" key="1">
    <source>
        <dbReference type="ARBA" id="ARBA00001974"/>
    </source>
</evidence>
<evidence type="ECO:0000256" key="3">
    <source>
        <dbReference type="ARBA" id="ARBA00022827"/>
    </source>
</evidence>
<gene>
    <name evidence="6" type="ORF">BU16DRAFT_595162</name>
</gene>
<dbReference type="Proteomes" id="UP000799750">
    <property type="component" value="Unassembled WGS sequence"/>
</dbReference>
<dbReference type="Pfam" id="PF01494">
    <property type="entry name" value="FAD_binding_3"/>
    <property type="match status" value="1"/>
</dbReference>
<dbReference type="InterPro" id="IPR050641">
    <property type="entry name" value="RIFMO-like"/>
</dbReference>
<dbReference type="EMBL" id="MU004196">
    <property type="protein sequence ID" value="KAF2490671.1"/>
    <property type="molecule type" value="Genomic_DNA"/>
</dbReference>
<evidence type="ECO:0000256" key="2">
    <source>
        <dbReference type="ARBA" id="ARBA00022630"/>
    </source>
</evidence>
<evidence type="ECO:0000259" key="5">
    <source>
        <dbReference type="Pfam" id="PF01494"/>
    </source>
</evidence>
<evidence type="ECO:0000313" key="6">
    <source>
        <dbReference type="EMBL" id="KAF2490671.1"/>
    </source>
</evidence>
<dbReference type="OrthoDB" id="2096480at2759"/>
<dbReference type="SUPFAM" id="SSF51905">
    <property type="entry name" value="FAD/NAD(P)-binding domain"/>
    <property type="match status" value="1"/>
</dbReference>
<evidence type="ECO:0000256" key="4">
    <source>
        <dbReference type="ARBA" id="ARBA00023002"/>
    </source>
</evidence>
<dbReference type="AlphaFoldDB" id="A0A6A6QES9"/>
<dbReference type="GO" id="GO:0016709">
    <property type="term" value="F:oxidoreductase activity, acting on paired donors, with incorporation or reduction of molecular oxygen, NAD(P)H as one donor, and incorporation of one atom of oxygen"/>
    <property type="evidence" value="ECO:0007669"/>
    <property type="project" value="UniProtKB-ARBA"/>
</dbReference>
<dbReference type="Pfam" id="PF21274">
    <property type="entry name" value="Rng_hyd_C"/>
    <property type="match status" value="1"/>
</dbReference>
<keyword evidence="7" id="KW-1185">Reference proteome</keyword>
<dbReference type="Gene3D" id="3.50.50.60">
    <property type="entry name" value="FAD/NAD(P)-binding domain"/>
    <property type="match status" value="1"/>
</dbReference>
<dbReference type="Gene3D" id="3.40.30.120">
    <property type="match status" value="1"/>
</dbReference>
<dbReference type="PRINTS" id="PR00420">
    <property type="entry name" value="RNGMNOXGNASE"/>
</dbReference>
<dbReference type="GO" id="GO:0071949">
    <property type="term" value="F:FAD binding"/>
    <property type="evidence" value="ECO:0007669"/>
    <property type="project" value="InterPro"/>
</dbReference>
<reference evidence="6" key="1">
    <citation type="journal article" date="2020" name="Stud. Mycol.">
        <title>101 Dothideomycetes genomes: a test case for predicting lifestyles and emergence of pathogens.</title>
        <authorList>
            <person name="Haridas S."/>
            <person name="Albert R."/>
            <person name="Binder M."/>
            <person name="Bloem J."/>
            <person name="Labutti K."/>
            <person name="Salamov A."/>
            <person name="Andreopoulos B."/>
            <person name="Baker S."/>
            <person name="Barry K."/>
            <person name="Bills G."/>
            <person name="Bluhm B."/>
            <person name="Cannon C."/>
            <person name="Castanera R."/>
            <person name="Culley D."/>
            <person name="Daum C."/>
            <person name="Ezra D."/>
            <person name="Gonzalez J."/>
            <person name="Henrissat B."/>
            <person name="Kuo A."/>
            <person name="Liang C."/>
            <person name="Lipzen A."/>
            <person name="Lutzoni F."/>
            <person name="Magnuson J."/>
            <person name="Mondo S."/>
            <person name="Nolan M."/>
            <person name="Ohm R."/>
            <person name="Pangilinan J."/>
            <person name="Park H.-J."/>
            <person name="Ramirez L."/>
            <person name="Alfaro M."/>
            <person name="Sun H."/>
            <person name="Tritt A."/>
            <person name="Yoshinaga Y."/>
            <person name="Zwiers L.-H."/>
            <person name="Turgeon B."/>
            <person name="Goodwin S."/>
            <person name="Spatafora J."/>
            <person name="Crous P."/>
            <person name="Grigoriev I."/>
        </authorList>
    </citation>
    <scope>NUCLEOTIDE SEQUENCE</scope>
    <source>
        <strain evidence="6">CBS 269.34</strain>
    </source>
</reference>
<protein>
    <recommendedName>
        <fullName evidence="5">FAD-binding domain-containing protein</fullName>
    </recommendedName>
</protein>
<name>A0A6A6QES9_9PEZI</name>
<accession>A0A6A6QES9</accession>
<keyword evidence="2" id="KW-0285">Flavoprotein</keyword>
<organism evidence="6 7">
    <name type="scientific">Lophium mytilinum</name>
    <dbReference type="NCBI Taxonomy" id="390894"/>
    <lineage>
        <taxon>Eukaryota</taxon>
        <taxon>Fungi</taxon>
        <taxon>Dikarya</taxon>
        <taxon>Ascomycota</taxon>
        <taxon>Pezizomycotina</taxon>
        <taxon>Dothideomycetes</taxon>
        <taxon>Pleosporomycetidae</taxon>
        <taxon>Mytilinidiales</taxon>
        <taxon>Mytilinidiaceae</taxon>
        <taxon>Lophium</taxon>
    </lineage>
</organism>
<feature type="domain" description="FAD-binding" evidence="5">
    <location>
        <begin position="7"/>
        <end position="375"/>
    </location>
</feature>
<dbReference type="PROSITE" id="PS51257">
    <property type="entry name" value="PROKAR_LIPOPROTEIN"/>
    <property type="match status" value="1"/>
</dbReference>
<keyword evidence="4" id="KW-0560">Oxidoreductase</keyword>
<dbReference type="PANTHER" id="PTHR43004:SF19">
    <property type="entry name" value="BINDING MONOOXYGENASE, PUTATIVE (JCVI)-RELATED"/>
    <property type="match status" value="1"/>
</dbReference>
<dbReference type="Gene3D" id="3.30.9.10">
    <property type="entry name" value="D-Amino Acid Oxidase, subunit A, domain 2"/>
    <property type="match status" value="1"/>
</dbReference>
<dbReference type="PANTHER" id="PTHR43004">
    <property type="entry name" value="TRK SYSTEM POTASSIUM UPTAKE PROTEIN"/>
    <property type="match status" value="1"/>
</dbReference>
<dbReference type="InterPro" id="IPR002938">
    <property type="entry name" value="FAD-bd"/>
</dbReference>
<comment type="cofactor">
    <cofactor evidence="1">
        <name>FAD</name>
        <dbReference type="ChEBI" id="CHEBI:57692"/>
    </cofactor>
</comment>
<evidence type="ECO:0000313" key="7">
    <source>
        <dbReference type="Proteomes" id="UP000799750"/>
    </source>
</evidence>
<sequence>MAEVKEFPVVIVGGGGCGLTLSSLLSDYNVEHVLFERHDATSRLPKAHYLNQRSMEVLRQHHMESEILEKGSPLWNMSQVAWQSSLGGDGPLDRKVIHKFTSFGGDDGSIKAESYRRDAPLRSCNMPQIRLEPLLKKIAETRNPGNVRFSHNVVDFVDEGDSVLVTVEANGQQTQYRTQFLIGADGGKLVNGKIGAVLEGPSGIADMVSTHFNADLSEYWDDRYFACHFINGSGGTVLESGAIVPMGPTWGRHSEQWSCHFGFSMDDEKRHDEGAIVPRIRELLKIPDLKMEVHKISHWNLERVLASKFQKGRVYIAGDAAHRHPPTTGLGLNTAIEDANNLAWKLNAVTKGLADKSLLDTYETERRYAGKRNCDWGLFTFANTVVINAAVGLIQGQPEANKLRFEALWEDSESGRTFRAQVQRIIDSQVVEFSAHDLELGFRYPSGALIPDGVDAPPVDPLGQIYAANTGPGNRLPHVWLNDGKKVVSTHDLIARDSNFLVITDESGAAWLEAAKKVAKSSGAKISTAVISSSNRDGTLRDREERWEKLKGIKEGGAILVRPDNFVAARWLKPSKNAEKEIAGAVATLLGKSSEELGRVDSHSGTNGVH</sequence>
<keyword evidence="3" id="KW-0274">FAD</keyword>